<comment type="caution">
    <text evidence="2">The sequence shown here is derived from an EMBL/GenBank/DDBJ whole genome shotgun (WGS) entry which is preliminary data.</text>
</comment>
<dbReference type="AlphaFoldDB" id="A0A0F9BE74"/>
<feature type="compositionally biased region" description="Basic and acidic residues" evidence="1">
    <location>
        <begin position="18"/>
        <end position="47"/>
    </location>
</feature>
<sequence length="110" mass="12515">EEPATEPEPKKPAPKPKPKPDEPKEKPKEKEPKPKPKPKPEPTKPEPSKPAPSTIGLIGNKESNKLHNLEHARCRGYVKQMNEENKVKFDSKEEAYKQGYRFCKACPGYE</sequence>
<feature type="region of interest" description="Disordered" evidence="1">
    <location>
        <begin position="1"/>
        <end position="67"/>
    </location>
</feature>
<dbReference type="Gene3D" id="3.40.10.10">
    <property type="entry name" value="DNA Methylphosphotriester Repair Domain"/>
    <property type="match status" value="1"/>
</dbReference>
<dbReference type="EMBL" id="LAZR01049749">
    <property type="protein sequence ID" value="KKK88909.1"/>
    <property type="molecule type" value="Genomic_DNA"/>
</dbReference>
<evidence type="ECO:0008006" key="3">
    <source>
        <dbReference type="Google" id="ProtNLM"/>
    </source>
</evidence>
<protein>
    <recommendedName>
        <fullName evidence="3">Ada DNA repair metal-binding domain-containing protein</fullName>
    </recommendedName>
</protein>
<dbReference type="InterPro" id="IPR035451">
    <property type="entry name" value="Ada-like_dom_sf"/>
</dbReference>
<proteinExistence type="predicted"/>
<feature type="non-terminal residue" evidence="2">
    <location>
        <position position="1"/>
    </location>
</feature>
<name>A0A0F9BE74_9ZZZZ</name>
<reference evidence="2" key="1">
    <citation type="journal article" date="2015" name="Nature">
        <title>Complex archaea that bridge the gap between prokaryotes and eukaryotes.</title>
        <authorList>
            <person name="Spang A."/>
            <person name="Saw J.H."/>
            <person name="Jorgensen S.L."/>
            <person name="Zaremba-Niedzwiedzka K."/>
            <person name="Martijn J."/>
            <person name="Lind A.E."/>
            <person name="van Eijk R."/>
            <person name="Schleper C."/>
            <person name="Guy L."/>
            <person name="Ettema T.J."/>
        </authorList>
    </citation>
    <scope>NUCLEOTIDE SEQUENCE</scope>
</reference>
<dbReference type="SUPFAM" id="SSF57884">
    <property type="entry name" value="Ada DNA repair protein, N-terminal domain (N-Ada 10)"/>
    <property type="match status" value="1"/>
</dbReference>
<gene>
    <name evidence="2" type="ORF">LCGC14_2738410</name>
</gene>
<evidence type="ECO:0000256" key="1">
    <source>
        <dbReference type="SAM" id="MobiDB-lite"/>
    </source>
</evidence>
<organism evidence="2">
    <name type="scientific">marine sediment metagenome</name>
    <dbReference type="NCBI Taxonomy" id="412755"/>
    <lineage>
        <taxon>unclassified sequences</taxon>
        <taxon>metagenomes</taxon>
        <taxon>ecological metagenomes</taxon>
    </lineage>
</organism>
<accession>A0A0F9BE74</accession>
<evidence type="ECO:0000313" key="2">
    <source>
        <dbReference type="EMBL" id="KKK88909.1"/>
    </source>
</evidence>